<dbReference type="PANTHER" id="PTHR30085:SF2">
    <property type="entry name" value="GLUTAMATE_ASPARTATE IMPORT SOLUTE-BINDING PROTEIN"/>
    <property type="match status" value="1"/>
</dbReference>
<dbReference type="AlphaFoldDB" id="A0AA41YNM6"/>
<dbReference type="EMBL" id="JAPDNT010000025">
    <property type="protein sequence ID" value="MCW3476859.1"/>
    <property type="molecule type" value="Genomic_DNA"/>
</dbReference>
<dbReference type="InterPro" id="IPR001638">
    <property type="entry name" value="Solute-binding_3/MltF_N"/>
</dbReference>
<dbReference type="PANTHER" id="PTHR30085">
    <property type="entry name" value="AMINO ACID ABC TRANSPORTER PERMEASE"/>
    <property type="match status" value="1"/>
</dbReference>
<dbReference type="Proteomes" id="UP001165679">
    <property type="component" value="Unassembled WGS sequence"/>
</dbReference>
<sequence>MRRIMVLAAAALFAALSGQVAAADELYGTLKKIKDSGRIVIGRSENSIPFSFTDASGKPVGYSIDLCSRIVEAVKAELKMDKLEVQYVTIMGTTLIPLLVNGTVDMSCSTTTNNLTRQKQVDFLYTMYVTGNQLLVRKGSGIREVEDLKGKRVAVNQGTTNEKIIKALDKQLNLGIRFLDTEDQPRGWLAFESGRVDCYVTDAIVEHGLIAKSATPEKYEVVGRLLSFDPYAIVVRRDDSAFRLIGNRVLADLFRSGEIEQIYDKWLKPIAGPLSEPLRTVFATQAMPY</sequence>
<proteinExistence type="inferred from homology"/>
<feature type="chain" id="PRO_5041274269" evidence="4">
    <location>
        <begin position="23"/>
        <end position="289"/>
    </location>
</feature>
<evidence type="ECO:0000256" key="2">
    <source>
        <dbReference type="ARBA" id="ARBA00022448"/>
    </source>
</evidence>
<dbReference type="SUPFAM" id="SSF53850">
    <property type="entry name" value="Periplasmic binding protein-like II"/>
    <property type="match status" value="1"/>
</dbReference>
<keyword evidence="3 4" id="KW-0732">Signal</keyword>
<dbReference type="Pfam" id="PF00497">
    <property type="entry name" value="SBP_bac_3"/>
    <property type="match status" value="1"/>
</dbReference>
<reference evidence="6" key="1">
    <citation type="submission" date="2022-09" db="EMBL/GenBank/DDBJ databases">
        <title>Rhodovastum sp. nov. RN2-1 isolated from soil in Seongnam, South Korea.</title>
        <authorList>
            <person name="Le N.T."/>
        </authorList>
    </citation>
    <scope>NUCLEOTIDE SEQUENCE</scope>
    <source>
        <strain evidence="6">RN2-1</strain>
    </source>
</reference>
<comment type="caution">
    <text evidence="6">The sequence shown here is derived from an EMBL/GenBank/DDBJ whole genome shotgun (WGS) entry which is preliminary data.</text>
</comment>
<evidence type="ECO:0000313" key="6">
    <source>
        <dbReference type="EMBL" id="MCW3476859.1"/>
    </source>
</evidence>
<dbReference type="CDD" id="cd13688">
    <property type="entry name" value="PBP2_GltI_DEBP"/>
    <property type="match status" value="1"/>
</dbReference>
<accession>A0AA41YNM6</accession>
<dbReference type="SMART" id="SM00062">
    <property type="entry name" value="PBPb"/>
    <property type="match status" value="1"/>
</dbReference>
<dbReference type="InterPro" id="IPR051455">
    <property type="entry name" value="Bact_solute-bind_prot3"/>
</dbReference>
<dbReference type="GO" id="GO:0005576">
    <property type="term" value="C:extracellular region"/>
    <property type="evidence" value="ECO:0007669"/>
    <property type="project" value="TreeGrafter"/>
</dbReference>
<evidence type="ECO:0000256" key="3">
    <source>
        <dbReference type="ARBA" id="ARBA00022729"/>
    </source>
</evidence>
<evidence type="ECO:0000256" key="1">
    <source>
        <dbReference type="ARBA" id="ARBA00010333"/>
    </source>
</evidence>
<dbReference type="Gene3D" id="3.40.190.10">
    <property type="entry name" value="Periplasmic binding protein-like II"/>
    <property type="match status" value="2"/>
</dbReference>
<feature type="domain" description="Solute-binding protein family 3/N-terminal" evidence="5">
    <location>
        <begin position="38"/>
        <end position="270"/>
    </location>
</feature>
<reference evidence="6" key="2">
    <citation type="submission" date="2022-10" db="EMBL/GenBank/DDBJ databases">
        <authorList>
            <person name="Trinh H.N."/>
        </authorList>
    </citation>
    <scope>NUCLEOTIDE SEQUENCE</scope>
    <source>
        <strain evidence="6">RN2-1</strain>
    </source>
</reference>
<feature type="signal peptide" evidence="4">
    <location>
        <begin position="1"/>
        <end position="22"/>
    </location>
</feature>
<organism evidence="6 7">
    <name type="scientific">Limobrevibacterium gyesilva</name>
    <dbReference type="NCBI Taxonomy" id="2991712"/>
    <lineage>
        <taxon>Bacteria</taxon>
        <taxon>Pseudomonadati</taxon>
        <taxon>Pseudomonadota</taxon>
        <taxon>Alphaproteobacteria</taxon>
        <taxon>Acetobacterales</taxon>
        <taxon>Acetobacteraceae</taxon>
        <taxon>Limobrevibacterium</taxon>
    </lineage>
</organism>
<evidence type="ECO:0000256" key="4">
    <source>
        <dbReference type="SAM" id="SignalP"/>
    </source>
</evidence>
<name>A0AA41YNM6_9PROT</name>
<evidence type="ECO:0000313" key="7">
    <source>
        <dbReference type="Proteomes" id="UP001165679"/>
    </source>
</evidence>
<keyword evidence="2" id="KW-0813">Transport</keyword>
<keyword evidence="7" id="KW-1185">Reference proteome</keyword>
<dbReference type="GO" id="GO:0006865">
    <property type="term" value="P:amino acid transport"/>
    <property type="evidence" value="ECO:0007669"/>
    <property type="project" value="TreeGrafter"/>
</dbReference>
<dbReference type="GO" id="GO:0030288">
    <property type="term" value="C:outer membrane-bounded periplasmic space"/>
    <property type="evidence" value="ECO:0007669"/>
    <property type="project" value="TreeGrafter"/>
</dbReference>
<protein>
    <submittedName>
        <fullName evidence="6">Amino acid ABC transporter substrate-binding protein</fullName>
    </submittedName>
</protein>
<evidence type="ECO:0000259" key="5">
    <source>
        <dbReference type="SMART" id="SM00062"/>
    </source>
</evidence>
<gene>
    <name evidence="6" type="ORF">OL599_20020</name>
</gene>
<comment type="similarity">
    <text evidence="1">Belongs to the bacterial solute-binding protein 3 family.</text>
</comment>